<dbReference type="SUPFAM" id="SSF47413">
    <property type="entry name" value="lambda repressor-like DNA-binding domains"/>
    <property type="match status" value="1"/>
</dbReference>
<dbReference type="KEGG" id="cjt:EG359_17390"/>
<dbReference type="GO" id="GO:0003677">
    <property type="term" value="F:DNA binding"/>
    <property type="evidence" value="ECO:0007669"/>
    <property type="project" value="UniProtKB-KW"/>
</dbReference>
<organism evidence="3 4">
    <name type="scientific">Chryseobacterium joostei</name>
    <dbReference type="NCBI Taxonomy" id="112234"/>
    <lineage>
        <taxon>Bacteria</taxon>
        <taxon>Pseudomonadati</taxon>
        <taxon>Bacteroidota</taxon>
        <taxon>Flavobacteriia</taxon>
        <taxon>Flavobacteriales</taxon>
        <taxon>Weeksellaceae</taxon>
        <taxon>Chryseobacterium group</taxon>
        <taxon>Chryseobacterium</taxon>
    </lineage>
</organism>
<keyword evidence="5" id="KW-1185">Reference proteome</keyword>
<reference evidence="3 4" key="1">
    <citation type="submission" date="2017-01" db="EMBL/GenBank/DDBJ databases">
        <authorList>
            <person name="Mah S.A."/>
            <person name="Swanson W.J."/>
            <person name="Moy G.W."/>
            <person name="Vacquier V.D."/>
        </authorList>
    </citation>
    <scope>NUCLEOTIDE SEQUENCE [LARGE SCALE GENOMIC DNA]</scope>
    <source>
        <strain evidence="3 4">DSM 16927</strain>
    </source>
</reference>
<reference evidence="2 5" key="2">
    <citation type="submission" date="2018-11" db="EMBL/GenBank/DDBJ databases">
        <title>Proposal to divide the Flavobacteriaceae and reorganize its genera based on Amino Acid Identity values calculated from whole genome sequences.</title>
        <authorList>
            <person name="Nicholson A.C."/>
            <person name="Gulvik C.A."/>
            <person name="Whitney A.M."/>
            <person name="Humrighouse B.W."/>
            <person name="Bell M."/>
            <person name="Holmes B."/>
            <person name="Steigerwalt A.G."/>
            <person name="Villarma A."/>
            <person name="Sheth M."/>
            <person name="Batra D."/>
            <person name="Pryor J."/>
            <person name="Bernardet J.-F."/>
            <person name="Hugo C."/>
            <person name="Kampfer P."/>
            <person name="Newman J."/>
            <person name="McQuiston J.R."/>
        </authorList>
    </citation>
    <scope>NUCLEOTIDE SEQUENCE [LARGE SCALE GENOMIC DNA]</scope>
    <source>
        <strain evidence="2 5">DSM 16927</strain>
    </source>
</reference>
<dbReference type="OrthoDB" id="1270373at2"/>
<accession>A0A1N7IBB0</accession>
<dbReference type="AlphaFoldDB" id="A0A1N7IBB0"/>
<dbReference type="InterPro" id="IPR001387">
    <property type="entry name" value="Cro/C1-type_HTH"/>
</dbReference>
<dbReference type="InterPro" id="IPR010982">
    <property type="entry name" value="Lambda_DNA-bd_dom_sf"/>
</dbReference>
<dbReference type="SMART" id="SM00530">
    <property type="entry name" value="HTH_XRE"/>
    <property type="match status" value="1"/>
</dbReference>
<dbReference type="Pfam" id="PF13443">
    <property type="entry name" value="HTH_26"/>
    <property type="match status" value="1"/>
</dbReference>
<evidence type="ECO:0000313" key="2">
    <source>
        <dbReference type="EMBL" id="AZB01278.1"/>
    </source>
</evidence>
<dbReference type="RefSeq" id="WP_076353349.1">
    <property type="nucleotide sequence ID" value="NZ_FTNZ01000003.1"/>
</dbReference>
<evidence type="ECO:0000313" key="4">
    <source>
        <dbReference type="Proteomes" id="UP000186106"/>
    </source>
</evidence>
<dbReference type="CDD" id="cd00093">
    <property type="entry name" value="HTH_XRE"/>
    <property type="match status" value="1"/>
</dbReference>
<evidence type="ECO:0000313" key="3">
    <source>
        <dbReference type="EMBL" id="SIS34272.1"/>
    </source>
</evidence>
<evidence type="ECO:0000259" key="1">
    <source>
        <dbReference type="PROSITE" id="PS50943"/>
    </source>
</evidence>
<keyword evidence="3" id="KW-0238">DNA-binding</keyword>
<evidence type="ECO:0000313" key="5">
    <source>
        <dbReference type="Proteomes" id="UP000279541"/>
    </source>
</evidence>
<feature type="domain" description="HTH cro/C1-type" evidence="1">
    <location>
        <begin position="5"/>
        <end position="59"/>
    </location>
</feature>
<dbReference type="Proteomes" id="UP000186106">
    <property type="component" value="Unassembled WGS sequence"/>
</dbReference>
<proteinExistence type="predicted"/>
<dbReference type="EMBL" id="FTNZ01000003">
    <property type="protein sequence ID" value="SIS34272.1"/>
    <property type="molecule type" value="Genomic_DNA"/>
</dbReference>
<dbReference type="Proteomes" id="UP000279541">
    <property type="component" value="Chromosome"/>
</dbReference>
<protein>
    <submittedName>
        <fullName evidence="3">DNA-binding transcriptional regulator, XRE family</fullName>
    </submittedName>
    <submittedName>
        <fullName evidence="2">XRE family transcriptional regulator</fullName>
    </submittedName>
</protein>
<name>A0A1N7IBB0_9FLAO</name>
<dbReference type="PROSITE" id="PS50943">
    <property type="entry name" value="HTH_CROC1"/>
    <property type="match status" value="1"/>
</dbReference>
<gene>
    <name evidence="2" type="ORF">EG359_17390</name>
    <name evidence="3" type="ORF">SAMN05421768_103678</name>
</gene>
<dbReference type="Gene3D" id="1.10.260.40">
    <property type="entry name" value="lambda repressor-like DNA-binding domains"/>
    <property type="match status" value="1"/>
</dbReference>
<sequence>MQLRIKEVAKRKGYTMVRLSEILKLDATTMSRYNSGTVEPPLSRLEQIAKELDCEIVELLPVGEKFGHWEINGEWLGIRKK</sequence>
<dbReference type="EMBL" id="CP033926">
    <property type="protein sequence ID" value="AZB01278.1"/>
    <property type="molecule type" value="Genomic_DNA"/>
</dbReference>